<dbReference type="EMBL" id="QDFR01000002">
    <property type="protein sequence ID" value="PVE55327.1"/>
    <property type="molecule type" value="Genomic_DNA"/>
</dbReference>
<evidence type="ECO:0000313" key="2">
    <source>
        <dbReference type="Proteomes" id="UP000244335"/>
    </source>
</evidence>
<reference evidence="1 2" key="1">
    <citation type="submission" date="2018-04" db="EMBL/GenBank/DDBJ databases">
        <authorList>
            <person name="Hagen T."/>
        </authorList>
    </citation>
    <scope>NUCLEOTIDE SEQUENCE [LARGE SCALE GENOMIC DNA]</scope>
    <source>
        <strain evidence="1 2">TPD7009</strain>
    </source>
</reference>
<accession>A0AA92C4J9</accession>
<protein>
    <submittedName>
        <fullName evidence="1">Uncharacterized protein</fullName>
    </submittedName>
</protein>
<dbReference type="AlphaFoldDB" id="A0AA92C4J9"/>
<name>A0AA92C4J9_RHIRH</name>
<comment type="caution">
    <text evidence="1">The sequence shown here is derived from an EMBL/GenBank/DDBJ whole genome shotgun (WGS) entry which is preliminary data.</text>
</comment>
<dbReference type="Proteomes" id="UP000244335">
    <property type="component" value="Unassembled WGS sequence"/>
</dbReference>
<organism evidence="1 2">
    <name type="scientific">Rhizobium rhizogenes</name>
    <name type="common">Agrobacterium rhizogenes</name>
    <dbReference type="NCBI Taxonomy" id="359"/>
    <lineage>
        <taxon>Bacteria</taxon>
        <taxon>Pseudomonadati</taxon>
        <taxon>Pseudomonadota</taxon>
        <taxon>Alphaproteobacteria</taxon>
        <taxon>Hyphomicrobiales</taxon>
        <taxon>Rhizobiaceae</taxon>
        <taxon>Rhizobium/Agrobacterium group</taxon>
        <taxon>Rhizobium</taxon>
    </lineage>
</organism>
<evidence type="ECO:0000313" key="1">
    <source>
        <dbReference type="EMBL" id="PVE55327.1"/>
    </source>
</evidence>
<gene>
    <name evidence="1" type="ORF">DC430_08995</name>
</gene>
<proteinExistence type="predicted"/>
<sequence>MVVRRHARYDQTPGRGPICRRKIKAFRNFTDRTPLFAGQIVKYSSFKHGKPLSKKIDEFDGRITDASSGVGALGAVPAVGVVEIPLDSKRRAAQFSILGLIGTLKP</sequence>